<feature type="transmembrane region" description="Helical" evidence="1">
    <location>
        <begin position="89"/>
        <end position="119"/>
    </location>
</feature>
<accession>A0AA90NKI6</accession>
<dbReference type="EMBL" id="JAUTIX010000008">
    <property type="protein sequence ID" value="MDP0400136.1"/>
    <property type="molecule type" value="Genomic_DNA"/>
</dbReference>
<dbReference type="Proteomes" id="UP001178281">
    <property type="component" value="Unassembled WGS sequence"/>
</dbReference>
<reference evidence="2" key="1">
    <citation type="submission" date="2023-08" db="EMBL/GenBank/DDBJ databases">
        <title>The draft genome of Tsukamurella strandjordii strain 050030.</title>
        <authorList>
            <person name="Zhao F."/>
            <person name="Feng Y."/>
            <person name="Zong Z."/>
        </authorList>
    </citation>
    <scope>NUCLEOTIDE SEQUENCE</scope>
    <source>
        <strain evidence="2">050030</strain>
    </source>
</reference>
<evidence type="ECO:0000313" key="3">
    <source>
        <dbReference type="Proteomes" id="UP001178281"/>
    </source>
</evidence>
<keyword evidence="1" id="KW-0472">Membrane</keyword>
<evidence type="ECO:0000256" key="1">
    <source>
        <dbReference type="SAM" id="Phobius"/>
    </source>
</evidence>
<name>A0AA90NKI6_9ACTN</name>
<feature type="transmembrane region" description="Helical" evidence="1">
    <location>
        <begin position="30"/>
        <end position="48"/>
    </location>
</feature>
<proteinExistence type="predicted"/>
<dbReference type="RefSeq" id="WP_220657116.1">
    <property type="nucleotide sequence ID" value="NZ_CBCSFC010000038.1"/>
</dbReference>
<evidence type="ECO:0000313" key="2">
    <source>
        <dbReference type="EMBL" id="MDP0400136.1"/>
    </source>
</evidence>
<protein>
    <submittedName>
        <fullName evidence="2">Uncharacterized protein</fullName>
    </submittedName>
</protein>
<feature type="transmembrane region" description="Helical" evidence="1">
    <location>
        <begin position="60"/>
        <end position="83"/>
    </location>
</feature>
<organism evidence="2 3">
    <name type="scientific">Tsukamurella strandjordii</name>
    <dbReference type="NCBI Taxonomy" id="147577"/>
    <lineage>
        <taxon>Bacteria</taxon>
        <taxon>Bacillati</taxon>
        <taxon>Actinomycetota</taxon>
        <taxon>Actinomycetes</taxon>
        <taxon>Mycobacteriales</taxon>
        <taxon>Tsukamurellaceae</taxon>
        <taxon>Tsukamurella</taxon>
    </lineage>
</organism>
<keyword evidence="1" id="KW-1133">Transmembrane helix</keyword>
<sequence length="125" mass="12311">MIVTAFAAAGGALGAIVAYRSARLSPENRATALLLLVAAASMALGAIARAGAAAHASPVGAFLTGLCGTMVSFAALAWCLVRAERPVRAAAAVAVIVGASVAAAMLGYLAFDLLGLAYVKLPRVG</sequence>
<keyword evidence="3" id="KW-1185">Reference proteome</keyword>
<keyword evidence="1" id="KW-0812">Transmembrane</keyword>
<gene>
    <name evidence="2" type="ORF">Q7X28_19645</name>
</gene>
<dbReference type="AlphaFoldDB" id="A0AA90NKI6"/>
<comment type="caution">
    <text evidence="2">The sequence shown here is derived from an EMBL/GenBank/DDBJ whole genome shotgun (WGS) entry which is preliminary data.</text>
</comment>